<name>A0A9P8C4M3_9HELO</name>
<dbReference type="Pfam" id="PF00856">
    <property type="entry name" value="SET"/>
    <property type="match status" value="1"/>
</dbReference>
<comment type="caution">
    <text evidence="2">The sequence shown here is derived from an EMBL/GenBank/DDBJ whole genome shotgun (WGS) entry which is preliminary data.</text>
</comment>
<proteinExistence type="predicted"/>
<dbReference type="InterPro" id="IPR046341">
    <property type="entry name" value="SET_dom_sf"/>
</dbReference>
<feature type="domain" description="SET" evidence="1">
    <location>
        <begin position="12"/>
        <end position="151"/>
    </location>
</feature>
<reference evidence="2" key="1">
    <citation type="journal article" date="2021" name="IMA Fungus">
        <title>Genomic characterization of three marine fungi, including Emericellopsis atlantica sp. nov. with signatures of a generalist lifestyle and marine biomass degradation.</title>
        <authorList>
            <person name="Hagestad O.C."/>
            <person name="Hou L."/>
            <person name="Andersen J.H."/>
            <person name="Hansen E.H."/>
            <person name="Altermark B."/>
            <person name="Li C."/>
            <person name="Kuhnert E."/>
            <person name="Cox R.J."/>
            <person name="Crous P.W."/>
            <person name="Spatafora J.W."/>
            <person name="Lail K."/>
            <person name="Amirebrahimi M."/>
            <person name="Lipzen A."/>
            <person name="Pangilinan J."/>
            <person name="Andreopoulos W."/>
            <person name="Hayes R.D."/>
            <person name="Ng V."/>
            <person name="Grigoriev I.V."/>
            <person name="Jackson S.A."/>
            <person name="Sutton T.D.S."/>
            <person name="Dobson A.D.W."/>
            <person name="Rama T."/>
        </authorList>
    </citation>
    <scope>NUCLEOTIDE SEQUENCE</scope>
    <source>
        <strain evidence="2">TRa018bII</strain>
    </source>
</reference>
<evidence type="ECO:0000313" key="2">
    <source>
        <dbReference type="EMBL" id="KAG9233773.1"/>
    </source>
</evidence>
<dbReference type="AlphaFoldDB" id="A0A9P8C4M3"/>
<dbReference type="Gene3D" id="2.170.270.10">
    <property type="entry name" value="SET domain"/>
    <property type="match status" value="1"/>
</dbReference>
<organism evidence="2 3">
    <name type="scientific">Amylocarpus encephaloides</name>
    <dbReference type="NCBI Taxonomy" id="45428"/>
    <lineage>
        <taxon>Eukaryota</taxon>
        <taxon>Fungi</taxon>
        <taxon>Dikarya</taxon>
        <taxon>Ascomycota</taxon>
        <taxon>Pezizomycotina</taxon>
        <taxon>Leotiomycetes</taxon>
        <taxon>Helotiales</taxon>
        <taxon>Helotiales incertae sedis</taxon>
        <taxon>Amylocarpus</taxon>
    </lineage>
</organism>
<dbReference type="SMART" id="SM00317">
    <property type="entry name" value="SET"/>
    <property type="match status" value="1"/>
</dbReference>
<dbReference type="SUPFAM" id="SSF82199">
    <property type="entry name" value="SET domain"/>
    <property type="match status" value="1"/>
</dbReference>
<dbReference type="PANTHER" id="PTHR47332:SF4">
    <property type="entry name" value="SET DOMAIN-CONTAINING PROTEIN 5"/>
    <property type="match status" value="1"/>
</dbReference>
<evidence type="ECO:0000259" key="1">
    <source>
        <dbReference type="PROSITE" id="PS50280"/>
    </source>
</evidence>
<accession>A0A9P8C4M3</accession>
<dbReference type="EMBL" id="MU251487">
    <property type="protein sequence ID" value="KAG9233773.1"/>
    <property type="molecule type" value="Genomic_DNA"/>
</dbReference>
<gene>
    <name evidence="2" type="ORF">BJ875DRAFT_484830</name>
</gene>
<dbReference type="CDD" id="cd20071">
    <property type="entry name" value="SET_SMYD"/>
    <property type="match status" value="1"/>
</dbReference>
<dbReference type="InterPro" id="IPR001214">
    <property type="entry name" value="SET_dom"/>
</dbReference>
<dbReference type="Proteomes" id="UP000824998">
    <property type="component" value="Unassembled WGS sequence"/>
</dbReference>
<protein>
    <recommendedName>
        <fullName evidence="1">SET domain-containing protein</fullName>
    </recommendedName>
</protein>
<evidence type="ECO:0000313" key="3">
    <source>
        <dbReference type="Proteomes" id="UP000824998"/>
    </source>
</evidence>
<keyword evidence="3" id="KW-1185">Reference proteome</keyword>
<dbReference type="PROSITE" id="PS50280">
    <property type="entry name" value="SET"/>
    <property type="match status" value="1"/>
</dbReference>
<dbReference type="PANTHER" id="PTHR47332">
    <property type="entry name" value="SET DOMAIN-CONTAINING PROTEIN 5"/>
    <property type="match status" value="1"/>
</dbReference>
<dbReference type="OrthoDB" id="265717at2759"/>
<dbReference type="InterPro" id="IPR053185">
    <property type="entry name" value="SET_domain_protein"/>
</dbReference>
<sequence>MSEAHVYPVLNEALTFIYESPGKGYGIFAAKEIIKGTRIINEVPLIRLATGASTFQDLQIAWEMVPHHRSHEVVNLSFTAHSEGPQQNLHWIFEQNAYNGVDERILVVKAARINHSCRPNAFGRINELTNAFTVQVFKDLRPGDEILMCYCQIEQNSLIRKEQLRPFNFECTCAICDISVVNHQFVHEANESRLELEGLRANLDALKAVGNLNHANIEQGLECVDRILELAEKESFIEWVIFACSFAADAFLRKGDREKALLWKMEEKKFVEQAYGLDTVEGNEVTKWLDKEGFRGTKYLWHVYSETSGQIDSRIMNFKPKRGVWRDVSD</sequence>